<proteinExistence type="predicted"/>
<protein>
    <submittedName>
        <fullName evidence="2">FxsA family protein</fullName>
    </submittedName>
</protein>
<sequence>MGRRVRLLAGLLALAEIVVFVLVASWIGVGATVLAALTTSVLGWALLARQGTRALTELRDRARERRAPGRALGDAGLIAVGGLLMLLPGFIGDVVGLLCLLPPTRFLVRGLLARVLAGRLPAELRGPVHVRSTRTPHVDGAPGSGATRVGRPMVIEGEIVPADDLRGREQAQP</sequence>
<keyword evidence="1" id="KW-0472">Membrane</keyword>
<comment type="caution">
    <text evidence="2">The sequence shown here is derived from an EMBL/GenBank/DDBJ whole genome shotgun (WGS) entry which is preliminary data.</text>
</comment>
<reference evidence="2 3" key="1">
    <citation type="submission" date="2020-02" db="EMBL/GenBank/DDBJ databases">
        <title>Geodermatophilus sabuli CPCC 205279 I12A-02694.</title>
        <authorList>
            <person name="Jiang Z."/>
        </authorList>
    </citation>
    <scope>NUCLEOTIDE SEQUENCE [LARGE SCALE GENOMIC DNA]</scope>
    <source>
        <strain evidence="2 3">I12A-02694</strain>
    </source>
</reference>
<dbReference type="AlphaFoldDB" id="A0A7K3VVI9"/>
<dbReference type="PANTHER" id="PTHR35335:SF1">
    <property type="entry name" value="UPF0716 PROTEIN FXSA"/>
    <property type="match status" value="1"/>
</dbReference>
<dbReference type="RefSeq" id="WP_163479846.1">
    <property type="nucleotide sequence ID" value="NZ_JAAGWF010000003.1"/>
</dbReference>
<name>A0A7K3VVI9_9ACTN</name>
<dbReference type="PANTHER" id="PTHR35335">
    <property type="entry name" value="UPF0716 PROTEIN FXSA"/>
    <property type="match status" value="1"/>
</dbReference>
<evidence type="ECO:0000313" key="3">
    <source>
        <dbReference type="Proteomes" id="UP000470246"/>
    </source>
</evidence>
<dbReference type="Proteomes" id="UP000470246">
    <property type="component" value="Unassembled WGS sequence"/>
</dbReference>
<dbReference type="EMBL" id="JAAGWF010000003">
    <property type="protein sequence ID" value="NEK56651.1"/>
    <property type="molecule type" value="Genomic_DNA"/>
</dbReference>
<keyword evidence="3" id="KW-1185">Reference proteome</keyword>
<gene>
    <name evidence="2" type="ORF">GCU56_02020</name>
</gene>
<feature type="transmembrane region" description="Helical" evidence="1">
    <location>
        <begin position="71"/>
        <end position="91"/>
    </location>
</feature>
<accession>A0A7K3VVI9</accession>
<feature type="transmembrane region" description="Helical" evidence="1">
    <location>
        <begin position="33"/>
        <end position="50"/>
    </location>
</feature>
<dbReference type="NCBIfam" id="NF008528">
    <property type="entry name" value="PRK11463.1-2"/>
    <property type="match status" value="1"/>
</dbReference>
<dbReference type="Pfam" id="PF04186">
    <property type="entry name" value="FxsA"/>
    <property type="match status" value="1"/>
</dbReference>
<feature type="transmembrane region" description="Helical" evidence="1">
    <location>
        <begin position="7"/>
        <end position="27"/>
    </location>
</feature>
<evidence type="ECO:0000256" key="1">
    <source>
        <dbReference type="SAM" id="Phobius"/>
    </source>
</evidence>
<organism evidence="2 3">
    <name type="scientific">Geodermatophilus sabuli</name>
    <dbReference type="NCBI Taxonomy" id="1564158"/>
    <lineage>
        <taxon>Bacteria</taxon>
        <taxon>Bacillati</taxon>
        <taxon>Actinomycetota</taxon>
        <taxon>Actinomycetes</taxon>
        <taxon>Geodermatophilales</taxon>
        <taxon>Geodermatophilaceae</taxon>
        <taxon>Geodermatophilus</taxon>
    </lineage>
</organism>
<keyword evidence="1" id="KW-1133">Transmembrane helix</keyword>
<keyword evidence="1" id="KW-0812">Transmembrane</keyword>
<dbReference type="InterPro" id="IPR007313">
    <property type="entry name" value="FxsA"/>
</dbReference>
<dbReference type="GO" id="GO:0016020">
    <property type="term" value="C:membrane"/>
    <property type="evidence" value="ECO:0007669"/>
    <property type="project" value="InterPro"/>
</dbReference>
<evidence type="ECO:0000313" key="2">
    <source>
        <dbReference type="EMBL" id="NEK56651.1"/>
    </source>
</evidence>